<evidence type="ECO:0000313" key="2">
    <source>
        <dbReference type="Proteomes" id="UP000319010"/>
    </source>
</evidence>
<sequence>MSLADVLATVESIKQQIEDQLSQIASFKTKTEDSITLVTSELEGDNAGHEQRMLAALSQALDSLGGAESALNESADGCQQVINL</sequence>
<protein>
    <submittedName>
        <fullName evidence="1">Uncharacterized protein</fullName>
    </submittedName>
</protein>
<name>A0A507ZYB5_9ACTO</name>
<organism evidence="1 2">
    <name type="scientific">Actinomyces johnsonii</name>
    <dbReference type="NCBI Taxonomy" id="544581"/>
    <lineage>
        <taxon>Bacteria</taxon>
        <taxon>Bacillati</taxon>
        <taxon>Actinomycetota</taxon>
        <taxon>Actinomycetes</taxon>
        <taxon>Actinomycetales</taxon>
        <taxon>Actinomycetaceae</taxon>
        <taxon>Actinomyces</taxon>
    </lineage>
</organism>
<dbReference type="EMBL" id="VICB01000013">
    <property type="protein sequence ID" value="TQD42706.1"/>
    <property type="molecule type" value="Genomic_DNA"/>
</dbReference>
<gene>
    <name evidence="1" type="ORF">FK256_08680</name>
</gene>
<accession>A0A507ZYB5</accession>
<evidence type="ECO:0000313" key="1">
    <source>
        <dbReference type="EMBL" id="TQD42706.1"/>
    </source>
</evidence>
<dbReference type="RefSeq" id="WP_141424486.1">
    <property type="nucleotide sequence ID" value="NZ_JASPFB010000008.1"/>
</dbReference>
<dbReference type="Proteomes" id="UP000319010">
    <property type="component" value="Unassembled WGS sequence"/>
</dbReference>
<proteinExistence type="predicted"/>
<reference evidence="1 2" key="1">
    <citation type="submission" date="2019-06" db="EMBL/GenBank/DDBJ databases">
        <title>Draft genome sequence of Actinomyces johnsonii CCUG 34287T.</title>
        <authorList>
            <person name="Salva-Serra F."/>
            <person name="Cardew S."/>
            <person name="Moore E."/>
        </authorList>
    </citation>
    <scope>NUCLEOTIDE SEQUENCE [LARGE SCALE GENOMIC DNA]</scope>
    <source>
        <strain evidence="1 2">CCUG 34287</strain>
    </source>
</reference>
<dbReference type="AlphaFoldDB" id="A0A507ZYB5"/>
<comment type="caution">
    <text evidence="1">The sequence shown here is derived from an EMBL/GenBank/DDBJ whole genome shotgun (WGS) entry which is preliminary data.</text>
</comment>